<organism evidence="1 2">
    <name type="scientific">Crenobacter cavernae</name>
    <dbReference type="NCBI Taxonomy" id="2290923"/>
    <lineage>
        <taxon>Bacteria</taxon>
        <taxon>Pseudomonadati</taxon>
        <taxon>Pseudomonadota</taxon>
        <taxon>Betaproteobacteria</taxon>
        <taxon>Neisseriales</taxon>
        <taxon>Neisseriaceae</taxon>
        <taxon>Crenobacter</taxon>
    </lineage>
</organism>
<protein>
    <submittedName>
        <fullName evidence="1">Uncharacterized protein</fullName>
    </submittedName>
</protein>
<evidence type="ECO:0000313" key="1">
    <source>
        <dbReference type="EMBL" id="AXK40775.1"/>
    </source>
</evidence>
<name>A0A345YA23_9NEIS</name>
<dbReference type="EMBL" id="CP031337">
    <property type="protein sequence ID" value="AXK40775.1"/>
    <property type="molecule type" value="Genomic_DNA"/>
</dbReference>
<dbReference type="OrthoDB" id="6117634at2"/>
<reference evidence="1 2" key="1">
    <citation type="submission" date="2018-07" db="EMBL/GenBank/DDBJ databases">
        <title>Crenobacter cavernae sp. nov., isolated from a karst cave.</title>
        <authorList>
            <person name="Zhu H."/>
        </authorList>
    </citation>
    <scope>NUCLEOTIDE SEQUENCE [LARGE SCALE GENOMIC DNA]</scope>
    <source>
        <strain evidence="1 2">K1W11S-77</strain>
    </source>
</reference>
<dbReference type="KEGG" id="ccah:DWG20_00585"/>
<gene>
    <name evidence="1" type="ORF">DWG20_00585</name>
</gene>
<accession>A0A345YA23</accession>
<dbReference type="AlphaFoldDB" id="A0A345YA23"/>
<dbReference type="Proteomes" id="UP000254537">
    <property type="component" value="Chromosome"/>
</dbReference>
<sequence>MQRRWLWLFALVAPPVFSATLTVCYHYGCSRQAALEVDAAQIRKLGQRFARVDSAPAERAAVADTVRALYRLAARVAPIASDQGGNPPADDSAGRMDCIDHSRNVEGFLALMQQRRWLRFHRAAGRVHRAPWLVNDHYAARLDETGDGQSWVVDTWFKDFGAPPEVVPLAIWKEGYSP</sequence>
<evidence type="ECO:0000313" key="2">
    <source>
        <dbReference type="Proteomes" id="UP000254537"/>
    </source>
</evidence>
<proteinExistence type="predicted"/>